<sequence length="331" mass="35372">MSAFVGSGGSGFIGGNGSVGSRQVCAIRRVSTSSSTVMMSGVDPMWKTELTGGFPGGEAFYKKWISEGMTGDIPALDEKRQPKGDYVSEEEEYVPIGSTRGQQKKVDPEWKTELVGGFPGGEFFYKAWVSAGTKGKVPNLDEELQPGSTEEASAESSKAAKSGGSSSGAAIKPLGTGVGKDLGSFSMAEEAPDRALYEKYLVGKFENTAPMIEFDYTGSKYDRVGMSMGKVDAGFWQLYYPKSRLNKAPVIKIDYRPGAVSTASVSLSMDAITGPPSLPLTVPRKGDVVTNMVTDPSTGRLKLTFSVDGEAVNVYSDPRAIEKYEKFVARK</sequence>
<reference evidence="2" key="1">
    <citation type="submission" date="2021-01" db="EMBL/GenBank/DDBJ databases">
        <authorList>
            <person name="Corre E."/>
            <person name="Pelletier E."/>
            <person name="Niang G."/>
            <person name="Scheremetjew M."/>
            <person name="Finn R."/>
            <person name="Kale V."/>
            <person name="Holt S."/>
            <person name="Cochrane G."/>
            <person name="Meng A."/>
            <person name="Brown T."/>
            <person name="Cohen L."/>
        </authorList>
    </citation>
    <scope>NUCLEOTIDE SEQUENCE</scope>
    <source>
        <strain evidence="2">CCMP3278</strain>
    </source>
</reference>
<dbReference type="EMBL" id="HBFP01010893">
    <property type="protein sequence ID" value="CAD8823441.1"/>
    <property type="molecule type" value="Transcribed_RNA"/>
</dbReference>
<evidence type="ECO:0000256" key="1">
    <source>
        <dbReference type="SAM" id="MobiDB-lite"/>
    </source>
</evidence>
<evidence type="ECO:0000313" key="2">
    <source>
        <dbReference type="EMBL" id="CAD8823441.1"/>
    </source>
</evidence>
<name>A0A7S0ZJ31_9RHOD</name>
<gene>
    <name evidence="2" type="ORF">TOLI1172_LOCUS7839</name>
</gene>
<protein>
    <submittedName>
        <fullName evidence="2">Uncharacterized protein</fullName>
    </submittedName>
</protein>
<proteinExistence type="predicted"/>
<feature type="compositionally biased region" description="Low complexity" evidence="1">
    <location>
        <begin position="150"/>
        <end position="170"/>
    </location>
</feature>
<feature type="region of interest" description="Disordered" evidence="1">
    <location>
        <begin position="136"/>
        <end position="173"/>
    </location>
</feature>
<feature type="region of interest" description="Disordered" evidence="1">
    <location>
        <begin position="73"/>
        <end position="108"/>
    </location>
</feature>
<dbReference type="AlphaFoldDB" id="A0A7S0ZJ31"/>
<accession>A0A7S0ZJ31</accession>
<organism evidence="2">
    <name type="scientific">Timspurckia oligopyrenoides</name>
    <dbReference type="NCBI Taxonomy" id="708627"/>
    <lineage>
        <taxon>Eukaryota</taxon>
        <taxon>Rhodophyta</taxon>
        <taxon>Bangiophyceae</taxon>
        <taxon>Porphyridiales</taxon>
        <taxon>Porphyridiaceae</taxon>
        <taxon>Timspurckia</taxon>
    </lineage>
</organism>